<keyword evidence="2" id="KW-1185">Reference proteome</keyword>
<evidence type="ECO:0000313" key="2">
    <source>
        <dbReference type="Proteomes" id="UP001153069"/>
    </source>
</evidence>
<proteinExistence type="predicted"/>
<dbReference type="Proteomes" id="UP001153069">
    <property type="component" value="Unassembled WGS sequence"/>
</dbReference>
<gene>
    <name evidence="1" type="ORF">SEMRO_190_G081690.1</name>
</gene>
<dbReference type="EMBL" id="CAICTM010000189">
    <property type="protein sequence ID" value="CAB9504221.1"/>
    <property type="molecule type" value="Genomic_DNA"/>
</dbReference>
<evidence type="ECO:0000313" key="1">
    <source>
        <dbReference type="EMBL" id="CAB9504221.1"/>
    </source>
</evidence>
<comment type="caution">
    <text evidence="1">The sequence shown here is derived from an EMBL/GenBank/DDBJ whole genome shotgun (WGS) entry which is preliminary data.</text>
</comment>
<dbReference type="AlphaFoldDB" id="A0A9N8H7R2"/>
<accession>A0A9N8H7R2</accession>
<dbReference type="Gene3D" id="1.25.40.20">
    <property type="entry name" value="Ankyrin repeat-containing domain"/>
    <property type="match status" value="1"/>
</dbReference>
<sequence>MNHWRDLLKRGSLADLGEQLDPATSTVPSTLLHWACQEPLTATTNAKIQFLVQKLPDQLTIRDENHKIPLHHVCQQNSSMTFSVLRLLLEAAPESILMRLHDEDDDDEGILPSFLAHHHGAPGVVVQYLLRRQFAAHKGLIVTHQDLSCLLWNEASFWQHVAIVMFQVEPEMIEQIRLVLCQEEDEAFWQRMVQVHKSTLVKLEMPQFYALTTSSVQCMAQILANRDFPDLQVLDARCFHTLVPTPTQHPNKNPQLTVTETLARGLRDPSCRLKSLSLGTLTASELKLLLLQGLRSNRSVEYFQVERINMEEFGNNKKLMRGWMSLREILCLSLQQNTSLERVVGPRPLTQCAQVQLYLQLNREFHRRDMGAWSPTLVALVLAKAKLEMLAKSGSSNNDGYHFAAAPEPPGDPRSAMFYILQSRPDILRAGTATSSASNVMFAGGTSKQ</sequence>
<reference evidence="1" key="1">
    <citation type="submission" date="2020-06" db="EMBL/GenBank/DDBJ databases">
        <authorList>
            <consortium name="Plant Systems Biology data submission"/>
        </authorList>
    </citation>
    <scope>NUCLEOTIDE SEQUENCE</scope>
    <source>
        <strain evidence="1">D6</strain>
    </source>
</reference>
<organism evidence="1 2">
    <name type="scientific">Seminavis robusta</name>
    <dbReference type="NCBI Taxonomy" id="568900"/>
    <lineage>
        <taxon>Eukaryota</taxon>
        <taxon>Sar</taxon>
        <taxon>Stramenopiles</taxon>
        <taxon>Ochrophyta</taxon>
        <taxon>Bacillariophyta</taxon>
        <taxon>Bacillariophyceae</taxon>
        <taxon>Bacillariophycidae</taxon>
        <taxon>Naviculales</taxon>
        <taxon>Naviculaceae</taxon>
        <taxon>Seminavis</taxon>
    </lineage>
</organism>
<protein>
    <submittedName>
        <fullName evidence="1">Uncharacterized protein</fullName>
    </submittedName>
</protein>
<name>A0A9N8H7R2_9STRA</name>
<dbReference type="InterPro" id="IPR036770">
    <property type="entry name" value="Ankyrin_rpt-contain_sf"/>
</dbReference>